<dbReference type="EMBL" id="CP006867">
    <property type="protein sequence ID" value="ALU12593.1"/>
    <property type="molecule type" value="Genomic_DNA"/>
</dbReference>
<dbReference type="InterPro" id="IPR016174">
    <property type="entry name" value="Di-haem_cyt_TM"/>
</dbReference>
<keyword evidence="1" id="KW-0812">Transmembrane</keyword>
<dbReference type="AlphaFoldDB" id="A0A0U2WNR2"/>
<dbReference type="GO" id="GO:0009055">
    <property type="term" value="F:electron transfer activity"/>
    <property type="evidence" value="ECO:0007669"/>
    <property type="project" value="InterPro"/>
</dbReference>
<feature type="transmembrane region" description="Helical" evidence="1">
    <location>
        <begin position="12"/>
        <end position="34"/>
    </location>
</feature>
<dbReference type="RefSeq" id="WP_075050021.1">
    <property type="nucleotide sequence ID" value="NZ_CP006867.1"/>
</dbReference>
<accession>A0A0U2WNR2</accession>
<feature type="transmembrane region" description="Helical" evidence="1">
    <location>
        <begin position="154"/>
        <end position="175"/>
    </location>
</feature>
<dbReference type="Proteomes" id="UP000060778">
    <property type="component" value="Chromosome"/>
</dbReference>
<feature type="transmembrane region" description="Helical" evidence="1">
    <location>
        <begin position="128"/>
        <end position="148"/>
    </location>
</feature>
<keyword evidence="1" id="KW-1133">Transmembrane helix</keyword>
<keyword evidence="3" id="KW-1185">Reference proteome</keyword>
<dbReference type="SUPFAM" id="SSF81342">
    <property type="entry name" value="Transmembrane di-heme cytochromes"/>
    <property type="match status" value="1"/>
</dbReference>
<dbReference type="Gene3D" id="1.20.950.20">
    <property type="entry name" value="Transmembrane di-heme cytochromes, Chain C"/>
    <property type="match status" value="1"/>
</dbReference>
<sequence length="321" mass="36618">MGSPSHDFEEGRIGYLIGSLIGTAIAVGIAWGFVYEYALKVLLSEWPVRGAVLGSFDVGNVAWWRSLISVAFDLLILVIAIVGTLWVLVNFLKEVRMAGKWRLYYEIEEAKRDVWIPRLSKWQRIQHLWMIITFTVCAVTGFAANAGIGDKVALIVTHVYSGIAMGILAILHFTYYTTQALILKARGENLKERFPILEFYSVKFLKNVVSVLMGKKPEPYGKYDPEQLFEYWGIYWGMLVLGIPGFIILLWGPHVLGGILWTMHVKEAVLAVTFILMVHIAYTHFRPSIFPLDLTFLTGRMPRKRALEEHPRWLREISEEA</sequence>
<dbReference type="OrthoDB" id="145083at2157"/>
<proteinExistence type="predicted"/>
<protein>
    <recommendedName>
        <fullName evidence="4">Cytochrome b561 bacterial/Ni-hydrogenase domain-containing protein</fullName>
    </recommendedName>
</protein>
<dbReference type="KEGG" id="iis:EYM_05535"/>
<gene>
    <name evidence="2" type="ORF">EYM_05535</name>
</gene>
<evidence type="ECO:0000256" key="1">
    <source>
        <dbReference type="SAM" id="Phobius"/>
    </source>
</evidence>
<dbReference type="GO" id="GO:0005886">
    <property type="term" value="C:plasma membrane"/>
    <property type="evidence" value="ECO:0007669"/>
    <property type="project" value="UniProtKB-SubCell"/>
</dbReference>
<keyword evidence="1" id="KW-0472">Membrane</keyword>
<feature type="transmembrane region" description="Helical" evidence="1">
    <location>
        <begin position="234"/>
        <end position="256"/>
    </location>
</feature>
<evidence type="ECO:0000313" key="3">
    <source>
        <dbReference type="Proteomes" id="UP000060778"/>
    </source>
</evidence>
<evidence type="ECO:0000313" key="2">
    <source>
        <dbReference type="EMBL" id="ALU12593.1"/>
    </source>
</evidence>
<dbReference type="GO" id="GO:0022904">
    <property type="term" value="P:respiratory electron transport chain"/>
    <property type="evidence" value="ECO:0007669"/>
    <property type="project" value="InterPro"/>
</dbReference>
<name>A0A0U2WNR2_9CREN</name>
<feature type="transmembrane region" description="Helical" evidence="1">
    <location>
        <begin position="70"/>
        <end position="92"/>
    </location>
</feature>
<reference evidence="2 3" key="1">
    <citation type="submission" date="2013-11" db="EMBL/GenBank/DDBJ databases">
        <title>Comparative genomics of Ignicoccus.</title>
        <authorList>
            <person name="Podar M."/>
        </authorList>
    </citation>
    <scope>NUCLEOTIDE SEQUENCE [LARGE SCALE GENOMIC DNA]</scope>
    <source>
        <strain evidence="2 3">DSM 13165</strain>
    </source>
</reference>
<evidence type="ECO:0008006" key="4">
    <source>
        <dbReference type="Google" id="ProtNLM"/>
    </source>
</evidence>
<organism evidence="2 3">
    <name type="scientific">Ignicoccus islandicus DSM 13165</name>
    <dbReference type="NCBI Taxonomy" id="940295"/>
    <lineage>
        <taxon>Archaea</taxon>
        <taxon>Thermoproteota</taxon>
        <taxon>Thermoprotei</taxon>
        <taxon>Desulfurococcales</taxon>
        <taxon>Desulfurococcaceae</taxon>
        <taxon>Ignicoccus</taxon>
    </lineage>
</organism>
<dbReference type="GeneID" id="30680490"/>
<dbReference type="STRING" id="940295.EYM_05535"/>
<feature type="transmembrane region" description="Helical" evidence="1">
    <location>
        <begin position="268"/>
        <end position="285"/>
    </location>
</feature>